<keyword evidence="1" id="KW-0812">Transmembrane</keyword>
<evidence type="ECO:0000313" key="2">
    <source>
        <dbReference type="EMBL" id="AHA28080.1"/>
    </source>
</evidence>
<evidence type="ECO:0000256" key="1">
    <source>
        <dbReference type="SAM" id="Phobius"/>
    </source>
</evidence>
<proteinExistence type="predicted"/>
<reference evidence="2 3" key="1">
    <citation type="journal article" date="2014" name="Mol. Plant Microbe Interact.">
        <title>The complete genome sequence of Candidatus Liberibacter americanus, associated with citrus Huanglongbing.</title>
        <authorList>
            <person name="Wulff N.A."/>
            <person name="Zhang S."/>
            <person name="Setubal J.C."/>
            <person name="Almeida N.F."/>
            <person name="Martins E.C."/>
            <person name="Harakava R."/>
            <person name="Kumar D."/>
            <person name="Rangel L.T."/>
            <person name="Foissac X."/>
            <person name="Bove J."/>
            <person name="Gabriel D.W."/>
        </authorList>
    </citation>
    <scope>NUCLEOTIDE SEQUENCE [LARGE SCALE GENOMIC DNA]</scope>
    <source>
        <strain evidence="2 3">Sao Paulo</strain>
    </source>
</reference>
<protein>
    <recommendedName>
        <fullName evidence="4">Transporter</fullName>
    </recommendedName>
</protein>
<gene>
    <name evidence="2" type="ORF">lam_734</name>
</gene>
<evidence type="ECO:0000313" key="3">
    <source>
        <dbReference type="Proteomes" id="UP000017862"/>
    </source>
</evidence>
<dbReference type="EMBL" id="CP006604">
    <property type="protein sequence ID" value="AHA28080.1"/>
    <property type="molecule type" value="Genomic_DNA"/>
</dbReference>
<dbReference type="InterPro" id="IPR007462">
    <property type="entry name" value="COV1-like"/>
</dbReference>
<accession>U6B592</accession>
<dbReference type="Pfam" id="PF04367">
    <property type="entry name" value="DUF502"/>
    <property type="match status" value="1"/>
</dbReference>
<dbReference type="KEGG" id="lar:lam_734"/>
<feature type="transmembrane region" description="Helical" evidence="1">
    <location>
        <begin position="62"/>
        <end position="83"/>
    </location>
</feature>
<dbReference type="HOGENOM" id="CLU_068050_1_1_5"/>
<dbReference type="PATRIC" id="fig|1261131.3.peg.704"/>
<dbReference type="PANTHER" id="PTHR31876:SF26">
    <property type="entry name" value="PROTEIN LIKE COV 2"/>
    <property type="match status" value="1"/>
</dbReference>
<dbReference type="STRING" id="1261131.lam_734"/>
<keyword evidence="1" id="KW-0472">Membrane</keyword>
<dbReference type="AlphaFoldDB" id="U6B592"/>
<dbReference type="eggNOG" id="COG2928">
    <property type="taxonomic scope" value="Bacteria"/>
</dbReference>
<name>U6B592_9HYPH</name>
<keyword evidence="1" id="KW-1133">Transmembrane helix</keyword>
<keyword evidence="3" id="KW-1185">Reference proteome</keyword>
<organism evidence="2 3">
    <name type="scientific">Candidatus Liberibacter americanus str. Sao Paulo</name>
    <dbReference type="NCBI Taxonomy" id="1261131"/>
    <lineage>
        <taxon>Bacteria</taxon>
        <taxon>Pseudomonadati</taxon>
        <taxon>Pseudomonadota</taxon>
        <taxon>Alphaproteobacteria</taxon>
        <taxon>Hyphomicrobiales</taxon>
        <taxon>Rhizobiaceae</taxon>
        <taxon>Liberibacter</taxon>
    </lineage>
</organism>
<dbReference type="Proteomes" id="UP000017862">
    <property type="component" value="Chromosome"/>
</dbReference>
<feature type="transmembrane region" description="Helical" evidence="1">
    <location>
        <begin position="21"/>
        <end position="42"/>
    </location>
</feature>
<evidence type="ECO:0008006" key="4">
    <source>
        <dbReference type="Google" id="ProtNLM"/>
    </source>
</evidence>
<dbReference type="RefSeq" id="WP_023466343.1">
    <property type="nucleotide sequence ID" value="NC_022793.1"/>
</dbReference>
<sequence length="227" mass="25872">MRNKSNNSFFVKSIRNNFLTGLAICAPTAITIWITLSSIYWVDSFIVPYIPNRYNPEYYFDVYVPGLGLLIVLISISIIGFIGRNLMGKFIISLIESILNNTPVVKSLYKSTKQIFKTVFKEDAGYLKNACLVEYPTDKRWSLCFLTTDVKGELKEKFSEHNFNDMVTVFIPPTPLPTAGMLVFVPRKKVIMLKMTSEDAAKMLISGGLIIPDYIKYENEEQGDNKY</sequence>
<dbReference type="PANTHER" id="PTHR31876">
    <property type="entry name" value="COV-LIKE PROTEIN 1"/>
    <property type="match status" value="1"/>
</dbReference>